<organism evidence="2 3">
    <name type="scientific">Acrobeloides nanus</name>
    <dbReference type="NCBI Taxonomy" id="290746"/>
    <lineage>
        <taxon>Eukaryota</taxon>
        <taxon>Metazoa</taxon>
        <taxon>Ecdysozoa</taxon>
        <taxon>Nematoda</taxon>
        <taxon>Chromadorea</taxon>
        <taxon>Rhabditida</taxon>
        <taxon>Tylenchina</taxon>
        <taxon>Cephalobomorpha</taxon>
        <taxon>Cephaloboidea</taxon>
        <taxon>Cephalobidae</taxon>
        <taxon>Acrobeloides</taxon>
    </lineage>
</organism>
<proteinExistence type="predicted"/>
<keyword evidence="1" id="KW-0812">Transmembrane</keyword>
<evidence type="ECO:0000313" key="2">
    <source>
        <dbReference type="Proteomes" id="UP000887540"/>
    </source>
</evidence>
<feature type="transmembrane region" description="Helical" evidence="1">
    <location>
        <begin position="91"/>
        <end position="109"/>
    </location>
</feature>
<protein>
    <submittedName>
        <fullName evidence="3">Uncharacterized protein</fullName>
    </submittedName>
</protein>
<dbReference type="WBParaSite" id="ACRNAN_Path_1272.g4969.t1">
    <property type="protein sequence ID" value="ACRNAN_Path_1272.g4969.t1"/>
    <property type="gene ID" value="ACRNAN_Path_1272.g4969"/>
</dbReference>
<feature type="transmembrane region" description="Helical" evidence="1">
    <location>
        <begin position="319"/>
        <end position="338"/>
    </location>
</feature>
<name>A0A914BY94_9BILA</name>
<dbReference type="PANTHER" id="PTHR45757">
    <property type="entry name" value="PROTEIN CBG23364-RELATED"/>
    <property type="match status" value="1"/>
</dbReference>
<feature type="transmembrane region" description="Helical" evidence="1">
    <location>
        <begin position="282"/>
        <end position="307"/>
    </location>
</feature>
<dbReference type="GO" id="GO:0016020">
    <property type="term" value="C:membrane"/>
    <property type="evidence" value="ECO:0007669"/>
    <property type="project" value="TreeGrafter"/>
</dbReference>
<feature type="transmembrane region" description="Helical" evidence="1">
    <location>
        <begin position="251"/>
        <end position="270"/>
    </location>
</feature>
<dbReference type="InterPro" id="IPR036259">
    <property type="entry name" value="MFS_trans_sf"/>
</dbReference>
<feature type="transmembrane region" description="Helical" evidence="1">
    <location>
        <begin position="154"/>
        <end position="175"/>
    </location>
</feature>
<sequence>MLHIKHRPYGIDITKDCKRGEGIGEDSSCRDWKRGVAYAGNFAVIGVIVTIWAPIKEIATFLAFMTCFTPLSPLITNPISGIICETLGWPYVYYSHAGACAILFTLWYLCYQDKPENHKLVSLKEIELIHKDKKAEHKQIDSYVPYWEICKNPLILATWLSALANFGCIIFIILYSPTYFRNVLKFKITHSGFLSAIPSILNIVGKVISGYASDKIQINERFKMIIGNSIALVPPSILFFILGYIEDPMTSFWLTVTMQFILGMNCGGFYKCATLISKQYSHFVISIIQFMKCLVLLAAPGLMSIFVVDDTSREQWKNVFFVLGIFLIISNLLFCLLVNDKPGSFTKITKHKESYIQVPQESDKNGI</sequence>
<feature type="transmembrane region" description="Helical" evidence="1">
    <location>
        <begin position="225"/>
        <end position="245"/>
    </location>
</feature>
<evidence type="ECO:0000313" key="3">
    <source>
        <dbReference type="WBParaSite" id="ACRNAN_Path_1272.g4969.t1"/>
    </source>
</evidence>
<keyword evidence="1" id="KW-1133">Transmembrane helix</keyword>
<feature type="transmembrane region" description="Helical" evidence="1">
    <location>
        <begin position="36"/>
        <end position="55"/>
    </location>
</feature>
<dbReference type="Proteomes" id="UP000887540">
    <property type="component" value="Unplaced"/>
</dbReference>
<evidence type="ECO:0000256" key="1">
    <source>
        <dbReference type="SAM" id="Phobius"/>
    </source>
</evidence>
<dbReference type="AlphaFoldDB" id="A0A914BY94"/>
<dbReference type="SUPFAM" id="SSF103473">
    <property type="entry name" value="MFS general substrate transporter"/>
    <property type="match status" value="1"/>
</dbReference>
<dbReference type="Pfam" id="PF07690">
    <property type="entry name" value="MFS_1"/>
    <property type="match status" value="1"/>
</dbReference>
<reference evidence="3" key="1">
    <citation type="submission" date="2022-11" db="UniProtKB">
        <authorList>
            <consortium name="WormBaseParasite"/>
        </authorList>
    </citation>
    <scope>IDENTIFICATION</scope>
</reference>
<dbReference type="PANTHER" id="PTHR45757:SF17">
    <property type="entry name" value="MAJOR FACILITATOR SUPERFAMILY (MFS) PROFILE DOMAIN-CONTAINING PROTEIN"/>
    <property type="match status" value="1"/>
</dbReference>
<dbReference type="Gene3D" id="1.20.1250.20">
    <property type="entry name" value="MFS general substrate transporter like domains"/>
    <property type="match status" value="2"/>
</dbReference>
<dbReference type="InterPro" id="IPR011701">
    <property type="entry name" value="MFS"/>
</dbReference>
<keyword evidence="2" id="KW-1185">Reference proteome</keyword>
<keyword evidence="1" id="KW-0472">Membrane</keyword>
<dbReference type="GO" id="GO:0022857">
    <property type="term" value="F:transmembrane transporter activity"/>
    <property type="evidence" value="ECO:0007669"/>
    <property type="project" value="InterPro"/>
</dbReference>
<accession>A0A914BY94</accession>